<dbReference type="Gene3D" id="3.40.50.720">
    <property type="entry name" value="NAD(P)-binding Rossmann-like Domain"/>
    <property type="match status" value="1"/>
</dbReference>
<feature type="region of interest" description="C-terminal hotdog fold" evidence="6">
    <location>
        <begin position="1077"/>
        <end position="1216"/>
    </location>
</feature>
<dbReference type="SUPFAM" id="SSF51735">
    <property type="entry name" value="NAD(P)-binding Rossmann-fold domains"/>
    <property type="match status" value="3"/>
</dbReference>
<dbReference type="Gene3D" id="1.10.1200.10">
    <property type="entry name" value="ACP-like"/>
    <property type="match status" value="1"/>
</dbReference>
<evidence type="ECO:0000256" key="1">
    <source>
        <dbReference type="ARBA" id="ARBA00022450"/>
    </source>
</evidence>
<dbReference type="InterPro" id="IPR014030">
    <property type="entry name" value="Ketoacyl_synth_N"/>
</dbReference>
<dbReference type="InterPro" id="IPR049551">
    <property type="entry name" value="PKS_DH_C"/>
</dbReference>
<dbReference type="InterPro" id="IPR036299">
    <property type="entry name" value="Polyketide_synth_docking_sf"/>
</dbReference>
<dbReference type="InterPro" id="IPR049900">
    <property type="entry name" value="PKS_mFAS_DH"/>
</dbReference>
<dbReference type="InterPro" id="IPR014031">
    <property type="entry name" value="Ketoacyl_synth_C"/>
</dbReference>
<keyword evidence="3" id="KW-0808">Transferase</keyword>
<dbReference type="InterPro" id="IPR016039">
    <property type="entry name" value="Thiolase-like"/>
</dbReference>
<dbReference type="SUPFAM" id="SSF50129">
    <property type="entry name" value="GroES-like"/>
    <property type="match status" value="1"/>
</dbReference>
<dbReference type="Pfam" id="PF00109">
    <property type="entry name" value="ketoacyl-synt"/>
    <property type="match status" value="1"/>
</dbReference>
<dbReference type="Pfam" id="PF08240">
    <property type="entry name" value="ADH_N"/>
    <property type="match status" value="1"/>
</dbReference>
<dbReference type="Pfam" id="PF14765">
    <property type="entry name" value="PS-DH"/>
    <property type="match status" value="1"/>
</dbReference>
<dbReference type="SUPFAM" id="SSF101173">
    <property type="entry name" value="Docking domain B of the erythromycin polyketide synthase (DEBS)"/>
    <property type="match status" value="1"/>
</dbReference>
<keyword evidence="4" id="KW-0511">Multifunctional enzyme</keyword>
<dbReference type="InterPro" id="IPR057326">
    <property type="entry name" value="KR_dom"/>
</dbReference>
<dbReference type="Gene3D" id="3.40.50.11460">
    <property type="match status" value="1"/>
</dbReference>
<evidence type="ECO:0000259" key="8">
    <source>
        <dbReference type="PROSITE" id="PS50075"/>
    </source>
</evidence>
<dbReference type="Gene3D" id="3.10.129.110">
    <property type="entry name" value="Polyketide synthase dehydratase"/>
    <property type="match status" value="1"/>
</dbReference>
<sequence>MADEERLRAYLKRAAVELNDVRRRLHDAESRASEPIAIVGMACRFPGGADTPEALWEIVSTGANPVSDLPADRGWDLAGLYDPDPDAVGTSYVRRGGFVDATAFDAAFFGVGPREADAMDPQQRLVLEVAWEAIERAGIDPRTLRGSRTGVFAGAFSNDYGPDLAEAPPGAAGYLTTGTTGSVVSGRISYTLGLTGPALTVDTACSSSLAAMHQAAHTLRSGECDLALAGGVTVLAGPDEFVGFSEQRVLAPDARSKAFAAAADGFALAEGAGLLLLERLSDAVLHGRRVLAVIRGSAVNQDGASNGLAAPSGTAQRQVIRAALAAAGLSPGDVDAVEAHGTGTVLGDPIEAEALLDTYGRDRPDGPLWLGSVKSNIGHAQAAAGVAGVIKMVEAMRHGVLPRTLHVDEPTPHVDWTGGVQVLREAREWTRPGGRPRRAAVSAFGISGTNVHVVLEEAPGSAAGEGGTAEAGTETPGEPHPVAWVVSGRSERAVAAQARRLADRVAADPGLAPADVAASLVTTRSLFEHRAVVVGADRDRLLAGLEAVAEGTPAAGVVTGRAGAEPGPVFLFPGQGSQWLGMGVELMDSDEVFAAEIERCAAAFAEFVDWSLPDVLRQAPGAPPLDRVDVVQPALFAVMVSLAAVWRSLGVRPRAVIGHSQGEIAAAYVAGALSLRDAAKVVTLRSRALLRLAGGGGMVSVPEPVDAVRARLERWDGRLEVAAINGPATTVVSGAAGACAEFVAACESEGVRARRVPVDYASHSAHVAAIEEELRDLLADLAPKASRVAFISTLTGDVADTAGLDAGYWYRNLRGTVLFEEAVRTAAEQGLRAFVECTPHPVLTPSVQDFLDGAGLDEDGVVLETLRRDDGGRERLLTAVAAAAVRGLPVDWSRLLAGRRVDLPTYAFQRGDFWMPREGRGDVAAAGLAPAGHPLLGAALPLADGDGGVVFAGRLSLGAHPWLRDHAVRGTVLVPGAALAELAAHVAAETGCSGVGELVLAAPLVLAEDTAVELQVRVGGPIEDGDRPVTVHSRPVAAGAAVAEERPWARHAEGTLRAADPEPPRTRDLAVWPPRGAEPVDIDGAYDDLAARGYEYGAAFRGLRAVWRRGGEVFAEVALPGPARSDAAAFGLHPAALDAALHAAALAAPAGDGGGVPLPFSWEGVTLHASGAADLRVRLRPDGADRTAVDIADSAGGAVCTVDALTVRTISDDQLDVQRQAALDALFEPVWVKVPAPSVPASTAPASTAPASTAPASTAPASTAPASTAPASTAPTGTGGAETDLLWLPPGPGPAGPGLPAETRAAVADVLERVRTRLADPGHEARLVVMTSGAVPADGAEDVTDLRHAPVWGLLRSAQAEHPDRIVLVDTDAPDDRQEAARVAVAMDEPQLALRAGTWFAQRLVRAGGDTVGGAAAATGDAPWVLETAGTGTLGADNLLLRETGESTTQPVPPGHVRVALHAAGLNFRDVVVALGLVDTALTFGAMIGGEGAGVVLDVGEDVTGLDPGDRVLLCTDEGVRPVVTVDARVVARTPDGMADRVAAGLPFAFLTAHYALVDLGSAKPGGRVLVHTATGGVGMAAVQLARHLGLEVFATASPGKWPALRALGIDDDHIANSRTAGFGDAFLAATGGEGVDIVINSLAGELVDESLRLLPRGGRFIEMGKTDIRDAAEVAARHPGVEYRWFTLADAGLDRMGELLRECVGMLADGTLAPLPVTVWDVRRAPEAFRHLSQARHIGKNVLALPQPLDPSGTVLVTGGTGLLGGLVARHLVTAHGVRRLILTSRSGPAAPGAAELAAELAGLGAEAEIVACDTADRAALDRLLAAVPAEHPLTAVLHAAGVLDDALFTDLAPEQLDAVFRPKVDAAWNLHEATKDLPLSAFVLFSSAAGVFGGAGQANYAAANVFLDALARHRQRLGLPAVSLAWGFWAQESGLTGHLTDTDRARMSRGGIVPMSAADGLALLDAALRLGASSVVPCRLDFAAIRRRSGDGGPPALLRSLIRTGRRTAEAGAAGAGDGLRERLASLPDRERQAAALEFVRSVAALVLGHDSASAVGADQSFKDLGFDSLGAVEFRNRLKAATGLRLPTTVVFDHPTPAALARFVLDELAPDDDDPAARIVADLDAVAAGIDPGALAAEERAVVAAKLDELLRALTGGADVAALDETATDEELFDFIDAAAGPAGAAG</sequence>
<evidence type="ECO:0000256" key="4">
    <source>
        <dbReference type="ARBA" id="ARBA00023268"/>
    </source>
</evidence>
<dbReference type="InterPro" id="IPR009081">
    <property type="entry name" value="PP-bd_ACP"/>
</dbReference>
<dbReference type="Pfam" id="PF00698">
    <property type="entry name" value="Acyl_transf_1"/>
    <property type="match status" value="1"/>
</dbReference>
<dbReference type="Pfam" id="PF21089">
    <property type="entry name" value="PKS_DH_N"/>
    <property type="match status" value="1"/>
</dbReference>
<dbReference type="CDD" id="cd00833">
    <property type="entry name" value="PKS"/>
    <property type="match status" value="1"/>
</dbReference>
<dbReference type="SUPFAM" id="SSF52151">
    <property type="entry name" value="FabD/lysophospholipase-like"/>
    <property type="match status" value="1"/>
</dbReference>
<reference evidence="11 12" key="1">
    <citation type="submission" date="2023-11" db="EMBL/GenBank/DDBJ databases">
        <title>Actinomadura monticuli sp. nov., isolated from volcanic ash.</title>
        <authorList>
            <person name="Lee S.D."/>
            <person name="Yang H."/>
            <person name="Kim I.S."/>
        </authorList>
    </citation>
    <scope>NUCLEOTIDE SEQUENCE [LARGE SCALE GENOMIC DNA]</scope>
    <source>
        <strain evidence="11 12">DSM 45346</strain>
    </source>
</reference>
<keyword evidence="5" id="KW-0012">Acyltransferase</keyword>
<dbReference type="InterPro" id="IPR014043">
    <property type="entry name" value="Acyl_transferase_dom"/>
</dbReference>
<dbReference type="PROSITE" id="PS00606">
    <property type="entry name" value="KS3_1"/>
    <property type="match status" value="1"/>
</dbReference>
<dbReference type="InterPro" id="IPR020841">
    <property type="entry name" value="PKS_Beta-ketoAc_synthase_dom"/>
</dbReference>
<feature type="active site" description="Proton acceptor; for dehydratase activity" evidence="6">
    <location>
        <position position="966"/>
    </location>
</feature>
<dbReference type="SMART" id="SM00822">
    <property type="entry name" value="PKS_KR"/>
    <property type="match status" value="1"/>
</dbReference>
<dbReference type="InterPro" id="IPR032821">
    <property type="entry name" value="PKS_assoc"/>
</dbReference>
<dbReference type="SUPFAM" id="SSF53901">
    <property type="entry name" value="Thiolase-like"/>
    <property type="match status" value="1"/>
</dbReference>
<gene>
    <name evidence="11" type="ORF">SM436_27615</name>
</gene>
<dbReference type="SMART" id="SM01294">
    <property type="entry name" value="PKS_PP_betabranch"/>
    <property type="match status" value="1"/>
</dbReference>
<dbReference type="InterPro" id="IPR018201">
    <property type="entry name" value="Ketoacyl_synth_AS"/>
</dbReference>
<dbReference type="SMART" id="SM00825">
    <property type="entry name" value="PKS_KS"/>
    <property type="match status" value="1"/>
</dbReference>
<dbReference type="InterPro" id="IPR001227">
    <property type="entry name" value="Ac_transferase_dom_sf"/>
</dbReference>
<dbReference type="Proteomes" id="UP001569904">
    <property type="component" value="Unassembled WGS sequence"/>
</dbReference>
<dbReference type="InterPro" id="IPR013968">
    <property type="entry name" value="PKS_KR"/>
</dbReference>
<feature type="region of interest" description="Disordered" evidence="7">
    <location>
        <begin position="459"/>
        <end position="479"/>
    </location>
</feature>
<name>A0ABV4R3H6_9ACTN</name>
<keyword evidence="1" id="KW-0596">Phosphopantetheine</keyword>
<evidence type="ECO:0000256" key="5">
    <source>
        <dbReference type="ARBA" id="ARBA00023315"/>
    </source>
</evidence>
<organism evidence="11 12">
    <name type="scientific">Actinomadura chokoriensis</name>
    <dbReference type="NCBI Taxonomy" id="454156"/>
    <lineage>
        <taxon>Bacteria</taxon>
        <taxon>Bacillati</taxon>
        <taxon>Actinomycetota</taxon>
        <taxon>Actinomycetes</taxon>
        <taxon>Streptosporangiales</taxon>
        <taxon>Thermomonosporaceae</taxon>
        <taxon>Actinomadura</taxon>
    </lineage>
</organism>
<protein>
    <submittedName>
        <fullName evidence="11">Type I polyketide synthase</fullName>
    </submittedName>
</protein>
<dbReference type="CDD" id="cd08956">
    <property type="entry name" value="KR_3_FAS_SDR_x"/>
    <property type="match status" value="1"/>
</dbReference>
<dbReference type="SMART" id="SM00823">
    <property type="entry name" value="PKS_PP"/>
    <property type="match status" value="1"/>
</dbReference>
<feature type="region of interest" description="Disordered" evidence="7">
    <location>
        <begin position="1239"/>
        <end position="1301"/>
    </location>
</feature>
<dbReference type="Gene3D" id="3.90.180.10">
    <property type="entry name" value="Medium-chain alcohol dehydrogenases, catalytic domain"/>
    <property type="match status" value="1"/>
</dbReference>
<evidence type="ECO:0000313" key="11">
    <source>
        <dbReference type="EMBL" id="MFA1557466.1"/>
    </source>
</evidence>
<dbReference type="Gene3D" id="3.30.70.3290">
    <property type="match status" value="1"/>
</dbReference>
<dbReference type="SMART" id="SM00827">
    <property type="entry name" value="PKS_AT"/>
    <property type="match status" value="1"/>
</dbReference>
<evidence type="ECO:0000259" key="10">
    <source>
        <dbReference type="PROSITE" id="PS52019"/>
    </source>
</evidence>
<evidence type="ECO:0000256" key="7">
    <source>
        <dbReference type="SAM" id="MobiDB-lite"/>
    </source>
</evidence>
<proteinExistence type="predicted"/>
<dbReference type="PANTHER" id="PTHR43775:SF51">
    <property type="entry name" value="INACTIVE PHENOLPHTHIOCEROL SYNTHESIS POLYKETIDE SYNTHASE TYPE I PKS1-RELATED"/>
    <property type="match status" value="1"/>
</dbReference>
<feature type="domain" description="Carrier" evidence="8">
    <location>
        <begin position="2036"/>
        <end position="2111"/>
    </location>
</feature>
<dbReference type="InterPro" id="IPR020843">
    <property type="entry name" value="ER"/>
</dbReference>
<dbReference type="SMART" id="SM00826">
    <property type="entry name" value="PKS_DH"/>
    <property type="match status" value="1"/>
</dbReference>
<dbReference type="Pfam" id="PF02801">
    <property type="entry name" value="Ketoacyl-synt_C"/>
    <property type="match status" value="1"/>
</dbReference>
<feature type="region of interest" description="N-terminal hotdog fold" evidence="6">
    <location>
        <begin position="933"/>
        <end position="1063"/>
    </location>
</feature>
<keyword evidence="2" id="KW-0597">Phosphoprotein</keyword>
<feature type="domain" description="Ketosynthase family 3 (KS3)" evidence="9">
    <location>
        <begin position="33"/>
        <end position="457"/>
    </location>
</feature>
<dbReference type="Gene3D" id="3.40.366.10">
    <property type="entry name" value="Malonyl-Coenzyme A Acyl Carrier Protein, domain 2"/>
    <property type="match status" value="1"/>
</dbReference>
<dbReference type="PROSITE" id="PS52019">
    <property type="entry name" value="PKS_MFAS_DH"/>
    <property type="match status" value="1"/>
</dbReference>
<dbReference type="Pfam" id="PF16197">
    <property type="entry name" value="KAsynt_C_assoc"/>
    <property type="match status" value="1"/>
</dbReference>
<feature type="active site" description="Proton donor; for dehydratase activity" evidence="6">
    <location>
        <position position="1138"/>
    </location>
</feature>
<dbReference type="EMBL" id="JAXCEH010000021">
    <property type="protein sequence ID" value="MFA1557466.1"/>
    <property type="molecule type" value="Genomic_DNA"/>
</dbReference>
<evidence type="ECO:0000256" key="3">
    <source>
        <dbReference type="ARBA" id="ARBA00022679"/>
    </source>
</evidence>
<feature type="domain" description="PKS/mFAS DH" evidence="10">
    <location>
        <begin position="933"/>
        <end position="1216"/>
    </location>
</feature>
<dbReference type="PANTHER" id="PTHR43775">
    <property type="entry name" value="FATTY ACID SYNTHASE"/>
    <property type="match status" value="1"/>
</dbReference>
<evidence type="ECO:0000259" key="9">
    <source>
        <dbReference type="PROSITE" id="PS52004"/>
    </source>
</evidence>
<accession>A0ABV4R3H6</accession>
<comment type="caution">
    <text evidence="11">The sequence shown here is derived from an EMBL/GenBank/DDBJ whole genome shotgun (WGS) entry which is preliminary data.</text>
</comment>
<evidence type="ECO:0000256" key="2">
    <source>
        <dbReference type="ARBA" id="ARBA00022553"/>
    </source>
</evidence>
<keyword evidence="12" id="KW-1185">Reference proteome</keyword>
<evidence type="ECO:0000313" key="12">
    <source>
        <dbReference type="Proteomes" id="UP001569904"/>
    </source>
</evidence>
<dbReference type="InterPro" id="IPR049552">
    <property type="entry name" value="PKS_DH_N"/>
</dbReference>
<dbReference type="Pfam" id="PF13602">
    <property type="entry name" value="ADH_zinc_N_2"/>
    <property type="match status" value="1"/>
</dbReference>
<dbReference type="InterPro" id="IPR036736">
    <property type="entry name" value="ACP-like_sf"/>
</dbReference>
<dbReference type="SUPFAM" id="SSF47336">
    <property type="entry name" value="ACP-like"/>
    <property type="match status" value="1"/>
</dbReference>
<dbReference type="SMART" id="SM00829">
    <property type="entry name" value="PKS_ER"/>
    <property type="match status" value="1"/>
</dbReference>
<dbReference type="CDD" id="cd05195">
    <property type="entry name" value="enoyl_red"/>
    <property type="match status" value="1"/>
</dbReference>
<dbReference type="Pfam" id="PF00550">
    <property type="entry name" value="PP-binding"/>
    <property type="match status" value="1"/>
</dbReference>
<evidence type="ECO:0000256" key="6">
    <source>
        <dbReference type="PROSITE-ProRule" id="PRU01363"/>
    </source>
</evidence>
<dbReference type="SUPFAM" id="SSF55048">
    <property type="entry name" value="Probable ACP-binding domain of malonyl-CoA ACP transacylase"/>
    <property type="match status" value="1"/>
</dbReference>
<dbReference type="InterPro" id="IPR013154">
    <property type="entry name" value="ADH-like_N"/>
</dbReference>
<dbReference type="Gene3D" id="3.40.47.10">
    <property type="match status" value="1"/>
</dbReference>
<dbReference type="InterPro" id="IPR036291">
    <property type="entry name" value="NAD(P)-bd_dom_sf"/>
</dbReference>
<dbReference type="InterPro" id="IPR042104">
    <property type="entry name" value="PKS_dehydratase_sf"/>
</dbReference>
<feature type="compositionally biased region" description="Low complexity" evidence="7">
    <location>
        <begin position="1239"/>
        <end position="1276"/>
    </location>
</feature>
<dbReference type="PROSITE" id="PS50075">
    <property type="entry name" value="CARRIER"/>
    <property type="match status" value="1"/>
</dbReference>
<dbReference type="PROSITE" id="PS52004">
    <property type="entry name" value="KS3_2"/>
    <property type="match status" value="1"/>
</dbReference>
<dbReference type="InterPro" id="IPR011032">
    <property type="entry name" value="GroES-like_sf"/>
</dbReference>
<dbReference type="InterPro" id="IPR020806">
    <property type="entry name" value="PKS_PP-bd"/>
</dbReference>
<dbReference type="InterPro" id="IPR050091">
    <property type="entry name" value="PKS_NRPS_Biosynth_Enz"/>
</dbReference>
<dbReference type="InterPro" id="IPR020807">
    <property type="entry name" value="PKS_DH"/>
</dbReference>
<dbReference type="Pfam" id="PF08659">
    <property type="entry name" value="KR"/>
    <property type="match status" value="1"/>
</dbReference>
<dbReference type="InterPro" id="IPR016035">
    <property type="entry name" value="Acyl_Trfase/lysoPLipase"/>
</dbReference>
<dbReference type="InterPro" id="IPR016036">
    <property type="entry name" value="Malonyl_transacylase_ACP-bd"/>
</dbReference>